<reference evidence="4 5" key="1">
    <citation type="submission" date="2020-07" db="EMBL/GenBank/DDBJ databases">
        <title>Sequencing the genomes of 1000 actinobacteria strains.</title>
        <authorList>
            <person name="Klenk H.-P."/>
        </authorList>
    </citation>
    <scope>NUCLEOTIDE SEQUENCE [LARGE SCALE GENOMIC DNA]</scope>
    <source>
        <strain evidence="4 5">DSM 23737</strain>
    </source>
</reference>
<keyword evidence="5" id="KW-1185">Reference proteome</keyword>
<protein>
    <submittedName>
        <fullName evidence="4">Large-conductance mechanosensitive channel</fullName>
    </submittedName>
</protein>
<keyword evidence="1" id="KW-0812">Transmembrane</keyword>
<comment type="caution">
    <text evidence="4">The sequence shown here is derived from an EMBL/GenBank/DDBJ whole genome shotgun (WGS) entry which is preliminary data.</text>
</comment>
<dbReference type="InterPro" id="IPR025241">
    <property type="entry name" value="DUF4190"/>
</dbReference>
<accession>A0A7W3PQ03</accession>
<name>A0A7W3PQ03_9MICO</name>
<feature type="domain" description="DUF4190" evidence="2">
    <location>
        <begin position="23"/>
        <end position="78"/>
    </location>
</feature>
<organism evidence="4 5">
    <name type="scientific">Alpinimonas psychrophila</name>
    <dbReference type="NCBI Taxonomy" id="748908"/>
    <lineage>
        <taxon>Bacteria</taxon>
        <taxon>Bacillati</taxon>
        <taxon>Actinomycetota</taxon>
        <taxon>Actinomycetes</taxon>
        <taxon>Micrococcales</taxon>
        <taxon>Microbacteriaceae</taxon>
        <taxon>Alpinimonas</taxon>
    </lineage>
</organism>
<evidence type="ECO:0000313" key="4">
    <source>
        <dbReference type="EMBL" id="MBA8830072.1"/>
    </source>
</evidence>
<gene>
    <name evidence="3" type="ORF">FB555_002060</name>
    <name evidence="4" type="ORF">FB555_002199</name>
</gene>
<keyword evidence="1" id="KW-0472">Membrane</keyword>
<keyword evidence="1" id="KW-1133">Transmembrane helix</keyword>
<dbReference type="Proteomes" id="UP000524237">
    <property type="component" value="Unassembled WGS sequence"/>
</dbReference>
<dbReference type="EMBL" id="JACGWU010000011">
    <property type="protein sequence ID" value="MBA8830072.1"/>
    <property type="molecule type" value="Genomic_DNA"/>
</dbReference>
<evidence type="ECO:0000256" key="1">
    <source>
        <dbReference type="SAM" id="Phobius"/>
    </source>
</evidence>
<feature type="transmembrane region" description="Helical" evidence="1">
    <location>
        <begin position="59"/>
        <end position="89"/>
    </location>
</feature>
<proteinExistence type="predicted"/>
<dbReference type="Pfam" id="PF13828">
    <property type="entry name" value="DUF4190"/>
    <property type="match status" value="1"/>
</dbReference>
<dbReference type="EMBL" id="JACGWU010000009">
    <property type="protein sequence ID" value="MBA8829933.1"/>
    <property type="molecule type" value="Genomic_DNA"/>
</dbReference>
<evidence type="ECO:0000313" key="5">
    <source>
        <dbReference type="Proteomes" id="UP000524237"/>
    </source>
</evidence>
<evidence type="ECO:0000259" key="2">
    <source>
        <dbReference type="Pfam" id="PF13828"/>
    </source>
</evidence>
<dbReference type="RefSeq" id="WP_182485353.1">
    <property type="nucleotide sequence ID" value="NZ_JACGWU010000009.1"/>
</dbReference>
<evidence type="ECO:0000313" key="3">
    <source>
        <dbReference type="EMBL" id="MBA8829933.1"/>
    </source>
</evidence>
<feature type="transmembrane region" description="Helical" evidence="1">
    <location>
        <begin position="22"/>
        <end position="47"/>
    </location>
</feature>
<dbReference type="AlphaFoldDB" id="A0A7W3PQ03"/>
<sequence length="98" mass="10307">MSENNTAQPVYVVPPAGAKTNMLAIVSLVTSIIGLGIVGIITGHLGLSQIRKTGEQGSALAIAGLIIGYLEVIAVVIFIIIFFVMFAIAGNHSYRMSY</sequence>